<dbReference type="Proteomes" id="UP000708208">
    <property type="component" value="Unassembled WGS sequence"/>
</dbReference>
<dbReference type="CDD" id="cd13290">
    <property type="entry name" value="PH_ORP9"/>
    <property type="match status" value="1"/>
</dbReference>
<name>A0A8J2P0N2_9HEXA</name>
<dbReference type="InterPro" id="IPR000648">
    <property type="entry name" value="Oxysterol-bd"/>
</dbReference>
<dbReference type="FunFam" id="2.40.160.120:FF:000014">
    <property type="entry name" value="Oxysterol-binding protein"/>
    <property type="match status" value="1"/>
</dbReference>
<proteinExistence type="inferred from homology"/>
<dbReference type="GO" id="GO:0005829">
    <property type="term" value="C:cytosol"/>
    <property type="evidence" value="ECO:0007669"/>
    <property type="project" value="TreeGrafter"/>
</dbReference>
<keyword evidence="5" id="KW-1185">Reference proteome</keyword>
<evidence type="ECO:0000313" key="4">
    <source>
        <dbReference type="EMBL" id="CAG7721320.1"/>
    </source>
</evidence>
<gene>
    <name evidence="4" type="ORF">AFUS01_LOCUS10542</name>
</gene>
<sequence>MEGLLSKWTNVMKGWQFRWFVLDENTGLLSYYTSKEKMRRGVRRGCIRLQGAVLGIDDEEDANFTITVDAKVFHLQAKDAEEREIWVRALEEAILKHARVRPGSYLPHHLANNSGGAEEPLTRFEQRLAQADVYLQMLIQQVAALEGKPELSHVVIKANEFLEAVKHSIVLLQIAKNTAFPVTGLTTPVVLHYCDPEIQTGIEFGAECRESGTNVNTVPPPPAARVLASASSIVGQSPISPNEKNPVFISYSSSDDEQDFYDASEDLEADNTSGPSIIANPKEVDTATADEEIGQMGSVGAKEPVADISPVFGLATTPMENPGGPPTDPSIDYDALYDEEIPEDDLGSVESHGSVLSHILSQVKIGMDLTKVVLPTFILERRSLLEMYADFFAHPDMFVSIADTITPRDRIVAVLRWYLGAFHAGRRSEVAKKPYNPILGEMFQCYWNLPSKGRSSTSSVSSVRESSSSEGNCAGQQSSGQLFPWVEDPDALIFFGEQVSHHPPISAFYAEHVKKQISLNAHIWTKSKFLGLSIGVHNVGHAMLTLHHPTREDYVLGFPNGYARSIFTVPWVELGGPVTISSTQTGYNARVEFLTKPFFGGDKNKIVAQVFSPDDKKKPFLTVEGEWNGTMVGKWSDGRTEKFVDVQKLEIIKKQTRPIAQQELNESRRLWKEVTAGLKFRDIDKATDAKYYLEEKQRTEARVRKEKGESWQPGMFIPAGDTWIFSEPLEQRLKARQKLKSSISVPPAHHTTSKNCDSIVANRVQSNIMPDVVTHWKYKRTTTIFTILNS</sequence>
<organism evidence="4 5">
    <name type="scientific">Allacma fusca</name>
    <dbReference type="NCBI Taxonomy" id="39272"/>
    <lineage>
        <taxon>Eukaryota</taxon>
        <taxon>Metazoa</taxon>
        <taxon>Ecdysozoa</taxon>
        <taxon>Arthropoda</taxon>
        <taxon>Hexapoda</taxon>
        <taxon>Collembola</taxon>
        <taxon>Symphypleona</taxon>
        <taxon>Sminthuridae</taxon>
        <taxon>Allacma</taxon>
    </lineage>
</organism>
<feature type="domain" description="PH" evidence="3">
    <location>
        <begin position="1"/>
        <end position="95"/>
    </location>
</feature>
<evidence type="ECO:0000313" key="5">
    <source>
        <dbReference type="Proteomes" id="UP000708208"/>
    </source>
</evidence>
<dbReference type="GO" id="GO:0006869">
    <property type="term" value="P:lipid transport"/>
    <property type="evidence" value="ECO:0007669"/>
    <property type="project" value="UniProtKB-KW"/>
</dbReference>
<dbReference type="EMBL" id="CAJVCH010078494">
    <property type="protein sequence ID" value="CAG7721320.1"/>
    <property type="molecule type" value="Genomic_DNA"/>
</dbReference>
<dbReference type="FunFam" id="2.30.29.30:FF:000089">
    <property type="entry name" value="Oxysterol-binding protein"/>
    <property type="match status" value="1"/>
</dbReference>
<dbReference type="OrthoDB" id="14833at2759"/>
<dbReference type="FunFam" id="3.30.70.3490:FF:000001">
    <property type="entry name" value="Oxysterol-binding protein"/>
    <property type="match status" value="1"/>
</dbReference>
<accession>A0A8J2P0N2</accession>
<dbReference type="FunFam" id="1.10.287.2720:FF:000001">
    <property type="entry name" value="Oxysterol-binding OBPalpha"/>
    <property type="match status" value="1"/>
</dbReference>
<dbReference type="Pfam" id="PF01237">
    <property type="entry name" value="Oxysterol_BP"/>
    <property type="match status" value="1"/>
</dbReference>
<dbReference type="GO" id="GO:0005794">
    <property type="term" value="C:Golgi apparatus"/>
    <property type="evidence" value="ECO:0007669"/>
    <property type="project" value="TreeGrafter"/>
</dbReference>
<dbReference type="PROSITE" id="PS50003">
    <property type="entry name" value="PH_DOMAIN"/>
    <property type="match status" value="1"/>
</dbReference>
<dbReference type="PANTHER" id="PTHR10972">
    <property type="entry name" value="OXYSTEROL-BINDING PROTEIN-RELATED"/>
    <property type="match status" value="1"/>
</dbReference>
<dbReference type="GO" id="GO:0032934">
    <property type="term" value="F:sterol binding"/>
    <property type="evidence" value="ECO:0007669"/>
    <property type="project" value="TreeGrafter"/>
</dbReference>
<dbReference type="PROSITE" id="PS01013">
    <property type="entry name" value="OSBP"/>
    <property type="match status" value="1"/>
</dbReference>
<evidence type="ECO:0000259" key="3">
    <source>
        <dbReference type="PROSITE" id="PS50003"/>
    </source>
</evidence>
<reference evidence="4" key="1">
    <citation type="submission" date="2021-06" db="EMBL/GenBank/DDBJ databases">
        <authorList>
            <person name="Hodson N. C."/>
            <person name="Mongue J. A."/>
            <person name="Jaron S. K."/>
        </authorList>
    </citation>
    <scope>NUCLEOTIDE SEQUENCE</scope>
</reference>
<dbReference type="Pfam" id="PF00169">
    <property type="entry name" value="PH"/>
    <property type="match status" value="1"/>
</dbReference>
<evidence type="ECO:0000256" key="1">
    <source>
        <dbReference type="RuleBase" id="RU003844"/>
    </source>
</evidence>
<dbReference type="AlphaFoldDB" id="A0A8J2P0N2"/>
<dbReference type="GO" id="GO:0016020">
    <property type="term" value="C:membrane"/>
    <property type="evidence" value="ECO:0007669"/>
    <property type="project" value="TreeGrafter"/>
</dbReference>
<keyword evidence="2" id="KW-0445">Lipid transport</keyword>
<dbReference type="InterPro" id="IPR001849">
    <property type="entry name" value="PH_domain"/>
</dbReference>
<keyword evidence="2" id="KW-0813">Transport</keyword>
<evidence type="ECO:0000256" key="2">
    <source>
        <dbReference type="RuleBase" id="RU003845"/>
    </source>
</evidence>
<dbReference type="SMART" id="SM00233">
    <property type="entry name" value="PH"/>
    <property type="match status" value="1"/>
</dbReference>
<comment type="similarity">
    <text evidence="1">Belongs to the OSBP family.</text>
</comment>
<protein>
    <recommendedName>
        <fullName evidence="2">Oxysterol-binding protein</fullName>
    </recommendedName>
</protein>
<dbReference type="InterPro" id="IPR018494">
    <property type="entry name" value="Oxysterol-bd_CS"/>
</dbReference>
<dbReference type="PANTHER" id="PTHR10972:SF200">
    <property type="entry name" value="OXYSTEROL-BINDING PROTEIN-RELATED PROTEIN 9"/>
    <property type="match status" value="1"/>
</dbReference>
<comment type="caution">
    <text evidence="4">The sequence shown here is derived from an EMBL/GenBank/DDBJ whole genome shotgun (WGS) entry which is preliminary data.</text>
</comment>